<comment type="caution">
    <text evidence="2">The sequence shown here is derived from an EMBL/GenBank/DDBJ whole genome shotgun (WGS) entry which is preliminary data.</text>
</comment>
<name>A0ABT4Q7B1_9BACL</name>
<dbReference type="Pfam" id="PF06094">
    <property type="entry name" value="GGACT"/>
    <property type="match status" value="1"/>
</dbReference>
<dbReference type="Proteomes" id="UP001527882">
    <property type="component" value="Unassembled WGS sequence"/>
</dbReference>
<sequence>MYYFAYGVVALNYSKNPLYRNMKLISSEAWVYGRLYDTGLGFPAMTEGESKVHGKLLQIDEEQLSALASLAANFDELNEPFRFTLHSLPVYTPLSAYEALVFVYEDAEGLPPIEDGIWR</sequence>
<dbReference type="InterPro" id="IPR009288">
    <property type="entry name" value="AIG2-like_dom"/>
</dbReference>
<reference evidence="2 3" key="1">
    <citation type="submission" date="2022-12" db="EMBL/GenBank/DDBJ databases">
        <title>Draft genome sequence of Paenibacillus sp. dW9.</title>
        <authorList>
            <person name="Choi E.-W."/>
            <person name="Kim D.-U."/>
        </authorList>
    </citation>
    <scope>NUCLEOTIDE SEQUENCE [LARGE SCALE GENOMIC DNA]</scope>
    <source>
        <strain evidence="3">dW9</strain>
    </source>
</reference>
<feature type="domain" description="Gamma-glutamylcyclotransferase AIG2-like" evidence="1">
    <location>
        <begin position="3"/>
        <end position="119"/>
    </location>
</feature>
<dbReference type="RefSeq" id="WP_269881203.1">
    <property type="nucleotide sequence ID" value="NZ_JAQAGZ010000005.1"/>
</dbReference>
<keyword evidence="3" id="KW-1185">Reference proteome</keyword>
<dbReference type="Gene3D" id="3.10.490.10">
    <property type="entry name" value="Gamma-glutamyl cyclotransferase-like"/>
    <property type="match status" value="1"/>
</dbReference>
<protein>
    <submittedName>
        <fullName evidence="2">Gamma-glutamylcyclotransferase</fullName>
    </submittedName>
</protein>
<dbReference type="EMBL" id="JAQAGZ010000005">
    <property type="protein sequence ID" value="MCZ8512754.1"/>
    <property type="molecule type" value="Genomic_DNA"/>
</dbReference>
<dbReference type="SUPFAM" id="SSF110857">
    <property type="entry name" value="Gamma-glutamyl cyclotransferase-like"/>
    <property type="match status" value="1"/>
</dbReference>
<organism evidence="2 3">
    <name type="scientific">Paenibacillus gyeongsangnamensis</name>
    <dbReference type="NCBI Taxonomy" id="3388067"/>
    <lineage>
        <taxon>Bacteria</taxon>
        <taxon>Bacillati</taxon>
        <taxon>Bacillota</taxon>
        <taxon>Bacilli</taxon>
        <taxon>Bacillales</taxon>
        <taxon>Paenibacillaceae</taxon>
        <taxon>Paenibacillus</taxon>
    </lineage>
</organism>
<evidence type="ECO:0000313" key="2">
    <source>
        <dbReference type="EMBL" id="MCZ8512754.1"/>
    </source>
</evidence>
<dbReference type="InterPro" id="IPR036568">
    <property type="entry name" value="GGCT-like_sf"/>
</dbReference>
<evidence type="ECO:0000313" key="3">
    <source>
        <dbReference type="Proteomes" id="UP001527882"/>
    </source>
</evidence>
<proteinExistence type="predicted"/>
<gene>
    <name evidence="2" type="ORF">O9H85_10075</name>
</gene>
<accession>A0ABT4Q7B1</accession>
<evidence type="ECO:0000259" key="1">
    <source>
        <dbReference type="Pfam" id="PF06094"/>
    </source>
</evidence>